<organism evidence="1 2">
    <name type="scientific">Ancylostoma duodenale</name>
    <dbReference type="NCBI Taxonomy" id="51022"/>
    <lineage>
        <taxon>Eukaryota</taxon>
        <taxon>Metazoa</taxon>
        <taxon>Ecdysozoa</taxon>
        <taxon>Nematoda</taxon>
        <taxon>Chromadorea</taxon>
        <taxon>Rhabditida</taxon>
        <taxon>Rhabditina</taxon>
        <taxon>Rhabditomorpha</taxon>
        <taxon>Strongyloidea</taxon>
        <taxon>Ancylostomatidae</taxon>
        <taxon>Ancylostomatinae</taxon>
        <taxon>Ancylostoma</taxon>
    </lineage>
</organism>
<dbReference type="AlphaFoldDB" id="A0A0C2FHP8"/>
<feature type="non-terminal residue" evidence="1">
    <location>
        <position position="1"/>
    </location>
</feature>
<dbReference type="Proteomes" id="UP000054047">
    <property type="component" value="Unassembled WGS sequence"/>
</dbReference>
<gene>
    <name evidence="1" type="ORF">ANCDUO_21829</name>
</gene>
<reference evidence="1 2" key="1">
    <citation type="submission" date="2013-12" db="EMBL/GenBank/DDBJ databases">
        <title>Draft genome of the parsitic nematode Ancylostoma duodenale.</title>
        <authorList>
            <person name="Mitreva M."/>
        </authorList>
    </citation>
    <scope>NUCLEOTIDE SEQUENCE [LARGE SCALE GENOMIC DNA]</scope>
    <source>
        <strain evidence="1 2">Zhejiang</strain>
    </source>
</reference>
<accession>A0A0C2FHP8</accession>
<dbReference type="Gene3D" id="1.20.120.850">
    <property type="entry name" value="SWI2/SNF2 ATPases, N-terminal domain"/>
    <property type="match status" value="1"/>
</dbReference>
<sequence length="65" mass="7418">CLDLFPDSFLAKKCDPSTSGKMKVLDYILAVTRKTCNDKFVLVSNYTQTIDQFVEVFFANLCKGW</sequence>
<dbReference type="EMBL" id="KN762577">
    <property type="protein sequence ID" value="KIH48105.1"/>
    <property type="molecule type" value="Genomic_DNA"/>
</dbReference>
<protein>
    <recommendedName>
        <fullName evidence="3">SNF2 N-terminal domain-containing protein</fullName>
    </recommendedName>
</protein>
<keyword evidence="2" id="KW-1185">Reference proteome</keyword>
<evidence type="ECO:0000313" key="1">
    <source>
        <dbReference type="EMBL" id="KIH48105.1"/>
    </source>
</evidence>
<evidence type="ECO:0000313" key="2">
    <source>
        <dbReference type="Proteomes" id="UP000054047"/>
    </source>
</evidence>
<proteinExistence type="predicted"/>
<evidence type="ECO:0008006" key="3">
    <source>
        <dbReference type="Google" id="ProtNLM"/>
    </source>
</evidence>
<dbReference type="Gene3D" id="3.40.50.300">
    <property type="entry name" value="P-loop containing nucleotide triphosphate hydrolases"/>
    <property type="match status" value="1"/>
</dbReference>
<name>A0A0C2FHP8_9BILA</name>
<dbReference type="OrthoDB" id="413460at2759"/>
<dbReference type="InterPro" id="IPR027417">
    <property type="entry name" value="P-loop_NTPase"/>
</dbReference>